<keyword evidence="5" id="KW-0479">Metal-binding</keyword>
<evidence type="ECO:0000259" key="13">
    <source>
        <dbReference type="PROSITE" id="PS50089"/>
    </source>
</evidence>
<dbReference type="PANTHER" id="PTHR45768:SF35">
    <property type="entry name" value="RING-TYPE DOMAIN-CONTAINING PROTEIN"/>
    <property type="match status" value="1"/>
</dbReference>
<dbReference type="EnsemblPlants" id="Kaladp0071s0052.1.v1.1">
    <property type="protein sequence ID" value="Kaladp0071s0052.1.v1.1"/>
    <property type="gene ID" value="Kaladp0071s0052.v1.1"/>
</dbReference>
<evidence type="ECO:0000256" key="8">
    <source>
        <dbReference type="ARBA" id="ARBA00022833"/>
    </source>
</evidence>
<keyword evidence="4" id="KW-0812">Transmembrane</keyword>
<dbReference type="PANTHER" id="PTHR45768">
    <property type="entry name" value="E3 UBIQUITIN-PROTEIN LIGASE RNF13-LIKE"/>
    <property type="match status" value="1"/>
</dbReference>
<keyword evidence="7" id="KW-0833">Ubl conjugation pathway</keyword>
<dbReference type="AlphaFoldDB" id="A0A7N1A308"/>
<name>A0A7N1A308_KALFE</name>
<keyword evidence="6 12" id="KW-0863">Zinc-finger</keyword>
<evidence type="ECO:0000256" key="6">
    <source>
        <dbReference type="ARBA" id="ARBA00022771"/>
    </source>
</evidence>
<keyword evidence="10" id="KW-0472">Membrane</keyword>
<dbReference type="GO" id="GO:0008270">
    <property type="term" value="F:zinc ion binding"/>
    <property type="evidence" value="ECO:0007669"/>
    <property type="project" value="UniProtKB-KW"/>
</dbReference>
<dbReference type="SUPFAM" id="SSF57850">
    <property type="entry name" value="RING/U-box"/>
    <property type="match status" value="1"/>
</dbReference>
<dbReference type="Proteomes" id="UP000594263">
    <property type="component" value="Unplaced"/>
</dbReference>
<evidence type="ECO:0000256" key="10">
    <source>
        <dbReference type="ARBA" id="ARBA00023136"/>
    </source>
</evidence>
<evidence type="ECO:0000313" key="14">
    <source>
        <dbReference type="EnsemblPlants" id="Kaladp0071s0052.1.v1.1"/>
    </source>
</evidence>
<protein>
    <recommendedName>
        <fullName evidence="13">RING-type domain-containing protein</fullName>
    </recommendedName>
</protein>
<dbReference type="Gramene" id="Kaladp0071s0052.1.v1.1">
    <property type="protein sequence ID" value="Kaladp0071s0052.1.v1.1"/>
    <property type="gene ID" value="Kaladp0071s0052.v1.1"/>
</dbReference>
<accession>A0A7N1A308</accession>
<reference evidence="14" key="1">
    <citation type="submission" date="2021-01" db="UniProtKB">
        <authorList>
            <consortium name="EnsemblPlants"/>
        </authorList>
    </citation>
    <scope>IDENTIFICATION</scope>
</reference>
<dbReference type="GO" id="GO:0016740">
    <property type="term" value="F:transferase activity"/>
    <property type="evidence" value="ECO:0007669"/>
    <property type="project" value="UniProtKB-KW"/>
</dbReference>
<evidence type="ECO:0000256" key="12">
    <source>
        <dbReference type="PROSITE-ProRule" id="PRU00175"/>
    </source>
</evidence>
<evidence type="ECO:0000256" key="4">
    <source>
        <dbReference type="ARBA" id="ARBA00022692"/>
    </source>
</evidence>
<evidence type="ECO:0000256" key="3">
    <source>
        <dbReference type="ARBA" id="ARBA00022679"/>
    </source>
</evidence>
<feature type="domain" description="RING-type" evidence="13">
    <location>
        <begin position="70"/>
        <end position="112"/>
    </location>
</feature>
<evidence type="ECO:0000256" key="5">
    <source>
        <dbReference type="ARBA" id="ARBA00022723"/>
    </source>
</evidence>
<organism evidence="14 15">
    <name type="scientific">Kalanchoe fedtschenkoi</name>
    <name type="common">Lavender scallops</name>
    <name type="synonym">South American air plant</name>
    <dbReference type="NCBI Taxonomy" id="63787"/>
    <lineage>
        <taxon>Eukaryota</taxon>
        <taxon>Viridiplantae</taxon>
        <taxon>Streptophyta</taxon>
        <taxon>Embryophyta</taxon>
        <taxon>Tracheophyta</taxon>
        <taxon>Spermatophyta</taxon>
        <taxon>Magnoliopsida</taxon>
        <taxon>eudicotyledons</taxon>
        <taxon>Gunneridae</taxon>
        <taxon>Pentapetalae</taxon>
        <taxon>Saxifragales</taxon>
        <taxon>Crassulaceae</taxon>
        <taxon>Kalanchoe</taxon>
    </lineage>
</organism>
<keyword evidence="15" id="KW-1185">Reference proteome</keyword>
<sequence>MVVSGMQSVYSCRVFVSLQCRGSKPDHDQPRTDAARVLEPPHPHLVGLSCHELDRLPRIRGRELGLALDCSICLRSIGQDDTARLLPGCNHGFHSGCIDAWLSRRPLCPLCRSDVRLGWVNEASSDEDEYPI</sequence>
<keyword evidence="3" id="KW-0808">Transferase</keyword>
<evidence type="ECO:0000256" key="2">
    <source>
        <dbReference type="ARBA" id="ARBA00004906"/>
    </source>
</evidence>
<evidence type="ECO:0000256" key="9">
    <source>
        <dbReference type="ARBA" id="ARBA00022989"/>
    </source>
</evidence>
<evidence type="ECO:0000256" key="11">
    <source>
        <dbReference type="ARBA" id="ARBA00024209"/>
    </source>
</evidence>
<dbReference type="Gene3D" id="3.30.40.10">
    <property type="entry name" value="Zinc/RING finger domain, C3HC4 (zinc finger)"/>
    <property type="match status" value="1"/>
</dbReference>
<dbReference type="PROSITE" id="PS50089">
    <property type="entry name" value="ZF_RING_2"/>
    <property type="match status" value="1"/>
</dbReference>
<dbReference type="InterPro" id="IPR001841">
    <property type="entry name" value="Znf_RING"/>
</dbReference>
<dbReference type="GO" id="GO:0016020">
    <property type="term" value="C:membrane"/>
    <property type="evidence" value="ECO:0007669"/>
    <property type="project" value="UniProtKB-SubCell"/>
</dbReference>
<comment type="subcellular location">
    <subcellularLocation>
        <location evidence="1">Membrane</location>
        <topology evidence="1">Single-pass membrane protein</topology>
    </subcellularLocation>
</comment>
<dbReference type="InterPro" id="IPR013083">
    <property type="entry name" value="Znf_RING/FYVE/PHD"/>
</dbReference>
<keyword evidence="8" id="KW-0862">Zinc</keyword>
<keyword evidence="9" id="KW-1133">Transmembrane helix</keyword>
<evidence type="ECO:0000256" key="7">
    <source>
        <dbReference type="ARBA" id="ARBA00022786"/>
    </source>
</evidence>
<dbReference type="Pfam" id="PF13639">
    <property type="entry name" value="zf-RING_2"/>
    <property type="match status" value="1"/>
</dbReference>
<dbReference type="SMART" id="SM00184">
    <property type="entry name" value="RING"/>
    <property type="match status" value="1"/>
</dbReference>
<comment type="similarity">
    <text evidence="11">Belongs to the RING-type zinc finger family. ATL subfamily.</text>
</comment>
<evidence type="ECO:0000313" key="15">
    <source>
        <dbReference type="Proteomes" id="UP000594263"/>
    </source>
</evidence>
<comment type="pathway">
    <text evidence="2">Protein modification; protein ubiquitination.</text>
</comment>
<proteinExistence type="inferred from homology"/>
<evidence type="ECO:0000256" key="1">
    <source>
        <dbReference type="ARBA" id="ARBA00004167"/>
    </source>
</evidence>